<dbReference type="Proteomes" id="UP000231912">
    <property type="component" value="Unassembled WGS sequence"/>
</dbReference>
<comment type="caution">
    <text evidence="1">The sequence shown here is derived from an EMBL/GenBank/DDBJ whole genome shotgun (WGS) entry which is preliminary data.</text>
</comment>
<organism evidence="1 2">
    <name type="scientific">Leptospira wolffii</name>
    <dbReference type="NCBI Taxonomy" id="409998"/>
    <lineage>
        <taxon>Bacteria</taxon>
        <taxon>Pseudomonadati</taxon>
        <taxon>Spirochaetota</taxon>
        <taxon>Spirochaetia</taxon>
        <taxon>Leptospirales</taxon>
        <taxon>Leptospiraceae</taxon>
        <taxon>Leptospira</taxon>
    </lineage>
</organism>
<accession>A0A2M9Z734</accession>
<proteinExistence type="predicted"/>
<gene>
    <name evidence="1" type="ORF">CH371_19200</name>
</gene>
<evidence type="ECO:0000313" key="1">
    <source>
        <dbReference type="EMBL" id="PJZ64243.1"/>
    </source>
</evidence>
<evidence type="ECO:0000313" key="2">
    <source>
        <dbReference type="Proteomes" id="UP000231912"/>
    </source>
</evidence>
<dbReference type="EMBL" id="NPDT01000011">
    <property type="protein sequence ID" value="PJZ64243.1"/>
    <property type="molecule type" value="Genomic_DNA"/>
</dbReference>
<sequence>MWFPSKEKVLGRDRFRHSPFVDPGQKHSLSILSFLFFSHTGFIQAPGGEECYFDSSSMMPAHLYASRIYKSVSDPI</sequence>
<protein>
    <submittedName>
        <fullName evidence="1">Uncharacterized protein</fullName>
    </submittedName>
</protein>
<reference evidence="1 2" key="1">
    <citation type="submission" date="2017-07" db="EMBL/GenBank/DDBJ databases">
        <title>Leptospira spp. isolated from tropical soils.</title>
        <authorList>
            <person name="Thibeaux R."/>
            <person name="Iraola G."/>
            <person name="Ferres I."/>
            <person name="Bierque E."/>
            <person name="Girault D."/>
            <person name="Soupe-Gilbert M.-E."/>
            <person name="Picardeau M."/>
            <person name="Goarant C."/>
        </authorList>
    </citation>
    <scope>NUCLEOTIDE SEQUENCE [LARGE SCALE GENOMIC DNA]</scope>
    <source>
        <strain evidence="1 2">FH2-C-A2</strain>
    </source>
</reference>
<name>A0A2M9Z734_9LEPT</name>
<dbReference type="AlphaFoldDB" id="A0A2M9Z734"/>